<evidence type="ECO:0000256" key="4">
    <source>
        <dbReference type="PROSITE-ProRule" id="PRU00110"/>
    </source>
</evidence>
<dbReference type="SUPFAM" id="SSF47226">
    <property type="entry name" value="Histidine-containing phosphotransfer domain, HPT domain"/>
    <property type="match status" value="1"/>
</dbReference>
<evidence type="ECO:0000256" key="2">
    <source>
        <dbReference type="ARBA" id="ARBA00022679"/>
    </source>
</evidence>
<dbReference type="InterPro" id="IPR036061">
    <property type="entry name" value="CheW-like_dom_sf"/>
</dbReference>
<dbReference type="Gene3D" id="1.20.120.160">
    <property type="entry name" value="HPT domain"/>
    <property type="match status" value="1"/>
</dbReference>
<keyword evidence="1 5" id="KW-0597">Phosphoprotein</keyword>
<dbReference type="SMART" id="SM00260">
    <property type="entry name" value="CheW"/>
    <property type="match status" value="1"/>
</dbReference>
<evidence type="ECO:0000256" key="5">
    <source>
        <dbReference type="PROSITE-ProRule" id="PRU00169"/>
    </source>
</evidence>
<keyword evidence="2" id="KW-0808">Transferase</keyword>
<evidence type="ECO:0000259" key="8">
    <source>
        <dbReference type="PROSITE" id="PS50851"/>
    </source>
</evidence>
<gene>
    <name evidence="10" type="ORF">THTE_3749</name>
</gene>
<dbReference type="InterPro" id="IPR008207">
    <property type="entry name" value="Sig_transdc_His_kin_Hpt_dom"/>
</dbReference>
<dbReference type="InterPro" id="IPR002545">
    <property type="entry name" value="CheW-lke_dom"/>
</dbReference>
<feature type="region of interest" description="Disordered" evidence="6">
    <location>
        <begin position="368"/>
        <end position="452"/>
    </location>
</feature>
<dbReference type="SUPFAM" id="SSF52172">
    <property type="entry name" value="CheY-like"/>
    <property type="match status" value="1"/>
</dbReference>
<dbReference type="GO" id="GO:0006935">
    <property type="term" value="P:chemotaxis"/>
    <property type="evidence" value="ECO:0007669"/>
    <property type="project" value="InterPro"/>
</dbReference>
<feature type="modified residue" description="Phosphohistidine" evidence="4">
    <location>
        <position position="507"/>
    </location>
</feature>
<keyword evidence="3" id="KW-0418">Kinase</keyword>
<feature type="domain" description="Response regulatory" evidence="7">
    <location>
        <begin position="180"/>
        <end position="312"/>
    </location>
</feature>
<feature type="compositionally biased region" description="Polar residues" evidence="6">
    <location>
        <begin position="383"/>
        <end position="415"/>
    </location>
</feature>
<dbReference type="Gene3D" id="2.30.30.40">
    <property type="entry name" value="SH3 Domains"/>
    <property type="match status" value="1"/>
</dbReference>
<dbReference type="AlphaFoldDB" id="A0A286RK77"/>
<dbReference type="PANTHER" id="PTHR47233:SF3">
    <property type="entry name" value="CHEMOTAXIS PROTEIN CHEV"/>
    <property type="match status" value="1"/>
</dbReference>
<dbReference type="Pfam" id="PF00072">
    <property type="entry name" value="Response_reg"/>
    <property type="match status" value="1"/>
</dbReference>
<feature type="domain" description="HPt" evidence="9">
    <location>
        <begin position="455"/>
        <end position="571"/>
    </location>
</feature>
<evidence type="ECO:0000259" key="7">
    <source>
        <dbReference type="PROSITE" id="PS50110"/>
    </source>
</evidence>
<evidence type="ECO:0000313" key="10">
    <source>
        <dbReference type="EMBL" id="ASV76350.1"/>
    </source>
</evidence>
<dbReference type="Proteomes" id="UP000215086">
    <property type="component" value="Chromosome"/>
</dbReference>
<dbReference type="RefSeq" id="WP_095416157.1">
    <property type="nucleotide sequence ID" value="NZ_CP018477.1"/>
</dbReference>
<dbReference type="Pfam" id="PF01627">
    <property type="entry name" value="Hpt"/>
    <property type="match status" value="1"/>
</dbReference>
<dbReference type="InterPro" id="IPR001789">
    <property type="entry name" value="Sig_transdc_resp-reg_receiver"/>
</dbReference>
<reference evidence="10 11" key="1">
    <citation type="journal article" name="Front. Microbiol.">
        <title>Sugar Metabolism of the First Thermophilic Planctomycete Thermogutta terrifontis: Comparative Genomic and Transcriptomic Approaches.</title>
        <authorList>
            <person name="Elcheninov A.G."/>
            <person name="Menzel P."/>
            <person name="Gudbergsdottir S.R."/>
            <person name="Slesarev A.I."/>
            <person name="Kadnikov V.V."/>
            <person name="Krogh A."/>
            <person name="Bonch-Osmolovskaya E.A."/>
            <person name="Peng X."/>
            <person name="Kublanov I.V."/>
        </authorList>
    </citation>
    <scope>NUCLEOTIDE SEQUENCE [LARGE SCALE GENOMIC DNA]</scope>
    <source>
        <strain evidence="10 11">R1</strain>
    </source>
</reference>
<dbReference type="GO" id="GO:0000160">
    <property type="term" value="P:phosphorelay signal transduction system"/>
    <property type="evidence" value="ECO:0007669"/>
    <property type="project" value="InterPro"/>
</dbReference>
<evidence type="ECO:0000313" key="11">
    <source>
        <dbReference type="Proteomes" id="UP000215086"/>
    </source>
</evidence>
<protein>
    <submittedName>
        <fullName evidence="10">Chemotaxis protein CheV</fullName>
    </submittedName>
</protein>
<organism evidence="10 11">
    <name type="scientific">Thermogutta terrifontis</name>
    <dbReference type="NCBI Taxonomy" id="1331910"/>
    <lineage>
        <taxon>Bacteria</taxon>
        <taxon>Pseudomonadati</taxon>
        <taxon>Planctomycetota</taxon>
        <taxon>Planctomycetia</taxon>
        <taxon>Pirellulales</taxon>
        <taxon>Thermoguttaceae</taxon>
        <taxon>Thermogutta</taxon>
    </lineage>
</organism>
<dbReference type="SMART" id="SM00448">
    <property type="entry name" value="REC"/>
    <property type="match status" value="1"/>
</dbReference>
<accession>A0A286RK77</accession>
<feature type="modified residue" description="4-aspartylphosphate" evidence="5">
    <location>
        <position position="245"/>
    </location>
</feature>
<dbReference type="GO" id="GO:0004672">
    <property type="term" value="F:protein kinase activity"/>
    <property type="evidence" value="ECO:0007669"/>
    <property type="project" value="UniProtKB-ARBA"/>
</dbReference>
<dbReference type="Gene3D" id="3.40.50.2300">
    <property type="match status" value="1"/>
</dbReference>
<dbReference type="Gene3D" id="2.40.50.180">
    <property type="entry name" value="CheA-289, Domain 4"/>
    <property type="match status" value="1"/>
</dbReference>
<dbReference type="OrthoDB" id="9806105at2"/>
<dbReference type="Pfam" id="PF01584">
    <property type="entry name" value="CheW"/>
    <property type="match status" value="1"/>
</dbReference>
<feature type="domain" description="CheW-like" evidence="8">
    <location>
        <begin position="21"/>
        <end position="160"/>
    </location>
</feature>
<dbReference type="SUPFAM" id="SSF50341">
    <property type="entry name" value="CheW-like"/>
    <property type="match status" value="1"/>
</dbReference>
<evidence type="ECO:0000256" key="3">
    <source>
        <dbReference type="ARBA" id="ARBA00022777"/>
    </source>
</evidence>
<evidence type="ECO:0000259" key="9">
    <source>
        <dbReference type="PROSITE" id="PS50894"/>
    </source>
</evidence>
<sequence length="594" mass="66459">MSKISRLLLEKEILLESGTNELEILVFDVGDYVFGVNVAKVREVLPAPAITYLPNAHPSIRGVFKLRNQVVPCVSLADFLGVLRYEGEGETTAILTDLNQQETAFLVDRVEKIHRLSWEDVLAVPGWRDLSQTPVTALARCEDRLILMLDFEMILDEVTSQYFRTAAVDNPEQLPRQEATIVLVEDSPTVREAIQQTLLGSGYCQLVVFENGKQAWEWLEQRIRERQTDACPARQNLPCDLVIADIEMPQVDGLHLTKRIKTHPQLHDIPVLLYSSIITPENRRKGEAVGADAQVAKPDLCHVVEYADQLIFKSGSTETQDVSDSFPSDSTPSCFPAAGHNEREWGKLKQAEMPFDESAPNMAHMVWQEKEPQTETEEIPEEGQSSVVRDVVNNTPADASRETTPSDQSASSPNETVAGENPSEIAGGAGQSGTQQDQPTPDDDDFEITNCVEPPEEVDPHLWQTFLHELRHRSQFLRKLVAELQRHGKPDLSCNFDIVVDLARTLHTIKSAAMVVPVDAVVRVTHSLESLLETATRSEMAWDVTVLVRYCDWLNLFLNSAGLSWQDLNEIGENLLHDLRRMIPAELLGANVQQ</sequence>
<dbReference type="PROSITE" id="PS50894">
    <property type="entry name" value="HPT"/>
    <property type="match status" value="1"/>
</dbReference>
<dbReference type="EMBL" id="CP018477">
    <property type="protein sequence ID" value="ASV76350.1"/>
    <property type="molecule type" value="Genomic_DNA"/>
</dbReference>
<keyword evidence="11" id="KW-1185">Reference proteome</keyword>
<dbReference type="InterPro" id="IPR011006">
    <property type="entry name" value="CheY-like_superfamily"/>
</dbReference>
<name>A0A286RK77_9BACT</name>
<evidence type="ECO:0000256" key="6">
    <source>
        <dbReference type="SAM" id="MobiDB-lite"/>
    </source>
</evidence>
<dbReference type="PROSITE" id="PS50110">
    <property type="entry name" value="RESPONSE_REGULATORY"/>
    <property type="match status" value="1"/>
</dbReference>
<dbReference type="PROSITE" id="PS50851">
    <property type="entry name" value="CHEW"/>
    <property type="match status" value="1"/>
</dbReference>
<proteinExistence type="predicted"/>
<dbReference type="KEGG" id="ttf:THTE_3749"/>
<dbReference type="PANTHER" id="PTHR47233">
    <property type="entry name" value="CHEMOTAXIS PROTEIN CHEV"/>
    <property type="match status" value="1"/>
</dbReference>
<dbReference type="InterPro" id="IPR036641">
    <property type="entry name" value="HPT_dom_sf"/>
</dbReference>
<evidence type="ECO:0000256" key="1">
    <source>
        <dbReference type="ARBA" id="ARBA00022553"/>
    </source>
</evidence>